<dbReference type="PANTHER" id="PTHR43248">
    <property type="entry name" value="2-SUCCINYL-6-HYDROXY-2,4-CYCLOHEXADIENE-1-CARBOXYLATE SYNTHASE"/>
    <property type="match status" value="1"/>
</dbReference>
<gene>
    <name evidence="7" type="ORF">D8771_26800</name>
</gene>
<feature type="signal peptide" evidence="5">
    <location>
        <begin position="1"/>
        <end position="33"/>
    </location>
</feature>
<keyword evidence="3 7" id="KW-0378">Hydrolase</keyword>
<keyword evidence="2 5" id="KW-0732">Signal</keyword>
<protein>
    <submittedName>
        <fullName evidence="7">Alpha/beta fold hydrolase</fullName>
    </submittedName>
</protein>
<dbReference type="InterPro" id="IPR000073">
    <property type="entry name" value="AB_hydrolase_1"/>
</dbReference>
<dbReference type="InterPro" id="IPR029058">
    <property type="entry name" value="AB_hydrolase_fold"/>
</dbReference>
<organism evidence="7 8">
    <name type="scientific">Streptomyces albus</name>
    <dbReference type="NCBI Taxonomy" id="1888"/>
    <lineage>
        <taxon>Bacteria</taxon>
        <taxon>Bacillati</taxon>
        <taxon>Actinomycetota</taxon>
        <taxon>Actinomycetes</taxon>
        <taxon>Kitasatosporales</taxon>
        <taxon>Streptomycetaceae</taxon>
        <taxon>Streptomyces</taxon>
    </lineage>
</organism>
<feature type="region of interest" description="Disordered" evidence="4">
    <location>
        <begin position="355"/>
        <end position="376"/>
    </location>
</feature>
<feature type="chain" id="PRO_5034097008" evidence="5">
    <location>
        <begin position="34"/>
        <end position="509"/>
    </location>
</feature>
<dbReference type="Proteomes" id="UP000298111">
    <property type="component" value="Unassembled WGS sequence"/>
</dbReference>
<evidence type="ECO:0000256" key="2">
    <source>
        <dbReference type="ARBA" id="ARBA00022729"/>
    </source>
</evidence>
<dbReference type="InterPro" id="IPR051601">
    <property type="entry name" value="Serine_prot/Carboxylest_S33"/>
</dbReference>
<evidence type="ECO:0000259" key="6">
    <source>
        <dbReference type="Pfam" id="PF00561"/>
    </source>
</evidence>
<evidence type="ECO:0000256" key="3">
    <source>
        <dbReference type="ARBA" id="ARBA00022801"/>
    </source>
</evidence>
<dbReference type="SUPFAM" id="SSF53474">
    <property type="entry name" value="alpha/beta-Hydrolases"/>
    <property type="match status" value="1"/>
</dbReference>
<proteinExistence type="inferred from homology"/>
<dbReference type="Gene3D" id="3.40.50.1820">
    <property type="entry name" value="alpha/beta hydrolase"/>
    <property type="match status" value="1"/>
</dbReference>
<comment type="caution">
    <text evidence="7">The sequence shown here is derived from an EMBL/GenBank/DDBJ whole genome shotgun (WGS) entry which is preliminary data.</text>
</comment>
<dbReference type="RefSeq" id="WP_135567581.1">
    <property type="nucleotide sequence ID" value="NZ_BNEJ01000020.1"/>
</dbReference>
<accession>A0A8H1L6S1</accession>
<name>A0A8H1L6S1_9ACTN</name>
<evidence type="ECO:0000256" key="5">
    <source>
        <dbReference type="SAM" id="SignalP"/>
    </source>
</evidence>
<comment type="similarity">
    <text evidence="1">Belongs to the peptidase S33 family.</text>
</comment>
<evidence type="ECO:0000256" key="1">
    <source>
        <dbReference type="ARBA" id="ARBA00010088"/>
    </source>
</evidence>
<reference evidence="7 8" key="1">
    <citation type="submission" date="2018-10" db="EMBL/GenBank/DDBJ databases">
        <title>Isolation of pseudouridimycin from Streptomyces albus DSM 40763.</title>
        <authorList>
            <person name="Rosenqvist P."/>
            <person name="Metsae-Ketelae M."/>
            <person name="Virta P."/>
        </authorList>
    </citation>
    <scope>NUCLEOTIDE SEQUENCE [LARGE SCALE GENOMIC DNA]</scope>
    <source>
        <strain evidence="7 8">DSM 40763</strain>
    </source>
</reference>
<dbReference type="PANTHER" id="PTHR43248:SF29">
    <property type="entry name" value="TRIPEPTIDYL AMINOPEPTIDASE"/>
    <property type="match status" value="1"/>
</dbReference>
<dbReference type="Pfam" id="PF00561">
    <property type="entry name" value="Abhydrolase_1"/>
    <property type="match status" value="1"/>
</dbReference>
<evidence type="ECO:0000313" key="7">
    <source>
        <dbReference type="EMBL" id="TGG77684.1"/>
    </source>
</evidence>
<evidence type="ECO:0000313" key="8">
    <source>
        <dbReference type="Proteomes" id="UP000298111"/>
    </source>
</evidence>
<dbReference type="GO" id="GO:0016787">
    <property type="term" value="F:hydrolase activity"/>
    <property type="evidence" value="ECO:0007669"/>
    <property type="project" value="UniProtKB-KW"/>
</dbReference>
<feature type="domain" description="AB hydrolase-1" evidence="6">
    <location>
        <begin position="121"/>
        <end position="491"/>
    </location>
</feature>
<sequence length="509" mass="54634">MSRRMRGVPAKTVVLTALAAAVCAAGLPEVVSALPGTDQPETEQAKTDQVVAAQAMTTAAKKARTSLDWGACDRPDMPVQDGVQCGTLRVPVDWDQPQSGTVDLRAYRFKAADPAKKKGTILNFPSGPGETGDLAFASLRQHLPEYDLIALDPRGVGQSGRLSCATERILDIPYVPPTDGRKFAALQKNQRAFWPSCTTNPAGLKNHLDAYSNAKDAEALRKAMHLDRINVYGFSYGTLTAERYLGLYGEHVNGSVLEGVMNPAQSRRQFVTTAARGMESIFNRFRKWCAEDEACALHGKDVTAVFRKAQKTADAGRVPGSLLTTPWSSVAVTRYFELMAPRSFKDTADGLAELAQGKNPMPGNEEAGQGGRMPKSMPYADPIVCSDYDLSVRNAEQARRDMAATREAAPVLGYSTNSSNYTSICLGGPQPAKGSGKPVTSRSDRPTLVMSNTFDPATPHAWADGVARQLGQKATTVRTDKVGHGGGLDNPGTKNRVAAYLDQANRGGR</sequence>
<dbReference type="AlphaFoldDB" id="A0A8H1L6S1"/>
<dbReference type="GeneID" id="75182219"/>
<evidence type="ECO:0000256" key="4">
    <source>
        <dbReference type="SAM" id="MobiDB-lite"/>
    </source>
</evidence>
<dbReference type="EMBL" id="RCIY01000090">
    <property type="protein sequence ID" value="TGG77684.1"/>
    <property type="molecule type" value="Genomic_DNA"/>
</dbReference>